<dbReference type="AlphaFoldDB" id="A0A7G1P6Q6"/>
<feature type="region of interest" description="Disordered" evidence="1">
    <location>
        <begin position="76"/>
        <end position="101"/>
    </location>
</feature>
<evidence type="ECO:0000256" key="1">
    <source>
        <dbReference type="SAM" id="MobiDB-lite"/>
    </source>
</evidence>
<proteinExistence type="predicted"/>
<gene>
    <name evidence="2" type="ORF">GCM10017557_43550</name>
</gene>
<reference evidence="2 3" key="1">
    <citation type="journal article" date="2014" name="Int. J. Syst. Evol. Microbiol.">
        <title>Complete genome sequence of Corynebacterium casei LMG S-19264T (=DSM 44701T), isolated from a smear-ripened cheese.</title>
        <authorList>
            <consortium name="US DOE Joint Genome Institute (JGI-PGF)"/>
            <person name="Walter F."/>
            <person name="Albersmeier A."/>
            <person name="Kalinowski J."/>
            <person name="Ruckert C."/>
        </authorList>
    </citation>
    <scope>NUCLEOTIDE SEQUENCE [LARGE SCALE GENOMIC DNA]</scope>
    <source>
        <strain evidence="2 3">JCM 4677</strain>
    </source>
</reference>
<protein>
    <submittedName>
        <fullName evidence="2">Uncharacterized protein</fullName>
    </submittedName>
</protein>
<sequence length="101" mass="10887">MLQIPCDGASPDRNDFKINCREGGTGATRKLNWISIDRKARIEEIRRRISQANPEFVARATGGLSSNALPEKVREHAGGPAVTIREASLKGPGPAKAQTAH</sequence>
<evidence type="ECO:0000313" key="3">
    <source>
        <dbReference type="Proteomes" id="UP000516444"/>
    </source>
</evidence>
<evidence type="ECO:0000313" key="2">
    <source>
        <dbReference type="EMBL" id="BCL29496.1"/>
    </source>
</evidence>
<dbReference type="Proteomes" id="UP000516444">
    <property type="component" value="Chromosome"/>
</dbReference>
<dbReference type="EMBL" id="AP023440">
    <property type="protein sequence ID" value="BCL29496.1"/>
    <property type="molecule type" value="Genomic_DNA"/>
</dbReference>
<dbReference type="KEGG" id="sgm:GCM10017557_43550"/>
<accession>A0A7G1P6Q6</accession>
<organism evidence="2 3">
    <name type="scientific">Streptomyces aurantiacus</name>
    <dbReference type="NCBI Taxonomy" id="47760"/>
    <lineage>
        <taxon>Bacteria</taxon>
        <taxon>Bacillati</taxon>
        <taxon>Actinomycetota</taxon>
        <taxon>Actinomycetes</taxon>
        <taxon>Kitasatosporales</taxon>
        <taxon>Streptomycetaceae</taxon>
        <taxon>Streptomyces</taxon>
        <taxon>Streptomyces aurantiacus group</taxon>
    </lineage>
</organism>
<keyword evidence="3" id="KW-1185">Reference proteome</keyword>
<name>A0A7G1P6Q6_9ACTN</name>